<reference evidence="5" key="1">
    <citation type="submission" date="2016-10" db="EMBL/GenBank/DDBJ databases">
        <title>Sequence of Gallionella enrichment culture.</title>
        <authorList>
            <person name="Poehlein A."/>
            <person name="Muehling M."/>
            <person name="Daniel R."/>
        </authorList>
    </citation>
    <scope>NUCLEOTIDE SEQUENCE</scope>
</reference>
<dbReference type="EMBL" id="MLJW01000440">
    <property type="protein sequence ID" value="OIQ87113.1"/>
    <property type="molecule type" value="Genomic_DNA"/>
</dbReference>
<evidence type="ECO:0000256" key="1">
    <source>
        <dbReference type="ARBA" id="ARBA00022722"/>
    </source>
</evidence>
<keyword evidence="2" id="KW-0378">Hydrolase</keyword>
<dbReference type="PANTHER" id="PTHR30231">
    <property type="entry name" value="DNA POLYMERASE III SUBUNIT EPSILON"/>
    <property type="match status" value="1"/>
</dbReference>
<protein>
    <submittedName>
        <fullName evidence="5">Ribonuclease T</fullName>
    </submittedName>
</protein>
<dbReference type="InterPro" id="IPR013520">
    <property type="entry name" value="Ribonucl_H"/>
</dbReference>
<feature type="domain" description="Exonuclease" evidence="4">
    <location>
        <begin position="7"/>
        <end position="182"/>
    </location>
</feature>
<evidence type="ECO:0000259" key="4">
    <source>
        <dbReference type="SMART" id="SM00479"/>
    </source>
</evidence>
<organism evidence="5">
    <name type="scientific">mine drainage metagenome</name>
    <dbReference type="NCBI Taxonomy" id="410659"/>
    <lineage>
        <taxon>unclassified sequences</taxon>
        <taxon>metagenomes</taxon>
        <taxon>ecological metagenomes</taxon>
    </lineage>
</organism>
<dbReference type="Pfam" id="PF00929">
    <property type="entry name" value="RNase_T"/>
    <property type="match status" value="1"/>
</dbReference>
<name>A0A1J5QTY5_9ZZZZ</name>
<gene>
    <name evidence="5" type="primary">rnt_1</name>
    <name evidence="5" type="ORF">GALL_310360</name>
</gene>
<dbReference type="InterPro" id="IPR036397">
    <property type="entry name" value="RNaseH_sf"/>
</dbReference>
<keyword evidence="3" id="KW-0269">Exonuclease</keyword>
<dbReference type="SMART" id="SM00479">
    <property type="entry name" value="EXOIII"/>
    <property type="match status" value="1"/>
</dbReference>
<comment type="caution">
    <text evidence="5">The sequence shown here is derived from an EMBL/GenBank/DDBJ whole genome shotgun (WGS) entry which is preliminary data.</text>
</comment>
<evidence type="ECO:0000256" key="2">
    <source>
        <dbReference type="ARBA" id="ARBA00022801"/>
    </source>
</evidence>
<dbReference type="GO" id="GO:0008408">
    <property type="term" value="F:3'-5' exonuclease activity"/>
    <property type="evidence" value="ECO:0007669"/>
    <property type="project" value="TreeGrafter"/>
</dbReference>
<accession>A0A1J5QTY5</accession>
<proteinExistence type="predicted"/>
<evidence type="ECO:0000313" key="5">
    <source>
        <dbReference type="EMBL" id="OIQ87113.1"/>
    </source>
</evidence>
<dbReference type="AlphaFoldDB" id="A0A1J5QTY5"/>
<dbReference type="SUPFAM" id="SSF53098">
    <property type="entry name" value="Ribonuclease H-like"/>
    <property type="match status" value="1"/>
</dbReference>
<sequence length="185" mass="20456">MSQKREIFLSVDVETSGPIPGEYSMLTIGACNVDNPEQVFSCELKPISLNADSKALEVTGLSLETLATEGLAPEVAMKQFQDWVTEVAGNDSTPVFVGLNAPFDWSFVNYYFHRYLQSNPFGFTALDIKALYMGATGSSWTDTRSSRMAARLHPKSKGDHQALHDAQYQAELFRLIRGISQQSHG</sequence>
<dbReference type="CDD" id="cd06127">
    <property type="entry name" value="DEDDh"/>
    <property type="match status" value="1"/>
</dbReference>
<evidence type="ECO:0000256" key="3">
    <source>
        <dbReference type="ARBA" id="ARBA00022839"/>
    </source>
</evidence>
<dbReference type="PANTHER" id="PTHR30231:SF4">
    <property type="entry name" value="PROTEIN NEN2"/>
    <property type="match status" value="1"/>
</dbReference>
<keyword evidence="1" id="KW-0540">Nuclease</keyword>
<dbReference type="InterPro" id="IPR012337">
    <property type="entry name" value="RNaseH-like_sf"/>
</dbReference>
<dbReference type="GO" id="GO:0003676">
    <property type="term" value="F:nucleic acid binding"/>
    <property type="evidence" value="ECO:0007669"/>
    <property type="project" value="InterPro"/>
</dbReference>
<dbReference type="Gene3D" id="3.30.420.10">
    <property type="entry name" value="Ribonuclease H-like superfamily/Ribonuclease H"/>
    <property type="match status" value="1"/>
</dbReference>